<proteinExistence type="predicted"/>
<accession>A0A9J5ZJW5</accession>
<dbReference type="Proteomes" id="UP000824120">
    <property type="component" value="Chromosome 4"/>
</dbReference>
<organism evidence="1 2">
    <name type="scientific">Solanum commersonii</name>
    <name type="common">Commerson's wild potato</name>
    <name type="synonym">Commerson's nightshade</name>
    <dbReference type="NCBI Taxonomy" id="4109"/>
    <lineage>
        <taxon>Eukaryota</taxon>
        <taxon>Viridiplantae</taxon>
        <taxon>Streptophyta</taxon>
        <taxon>Embryophyta</taxon>
        <taxon>Tracheophyta</taxon>
        <taxon>Spermatophyta</taxon>
        <taxon>Magnoliopsida</taxon>
        <taxon>eudicotyledons</taxon>
        <taxon>Gunneridae</taxon>
        <taxon>Pentapetalae</taxon>
        <taxon>asterids</taxon>
        <taxon>lamiids</taxon>
        <taxon>Solanales</taxon>
        <taxon>Solanaceae</taxon>
        <taxon>Solanoideae</taxon>
        <taxon>Solaneae</taxon>
        <taxon>Solanum</taxon>
    </lineage>
</organism>
<keyword evidence="2" id="KW-1185">Reference proteome</keyword>
<protein>
    <submittedName>
        <fullName evidence="1">Uncharacterized protein</fullName>
    </submittedName>
</protein>
<name>A0A9J5ZJW5_SOLCO</name>
<sequence>MLTVTLHFFASDHDRLHRSKLNCLLLILRHQLPISSVKLSYPRRNVRALGPCELLESMIGAYHICKRSREIKKTKSNSSTTNLVADKLVNPVGESSNHFGELSLVHQWGWLNN</sequence>
<comment type="caution">
    <text evidence="1">The sequence shown here is derived from an EMBL/GenBank/DDBJ whole genome shotgun (WGS) entry which is preliminary data.</text>
</comment>
<dbReference type="AlphaFoldDB" id="A0A9J5ZJW5"/>
<evidence type="ECO:0000313" key="2">
    <source>
        <dbReference type="Proteomes" id="UP000824120"/>
    </source>
</evidence>
<gene>
    <name evidence="1" type="ORF">H5410_023023</name>
</gene>
<dbReference type="EMBL" id="JACXVP010000004">
    <property type="protein sequence ID" value="KAG5611742.1"/>
    <property type="molecule type" value="Genomic_DNA"/>
</dbReference>
<evidence type="ECO:0000313" key="1">
    <source>
        <dbReference type="EMBL" id="KAG5611742.1"/>
    </source>
</evidence>
<reference evidence="1 2" key="1">
    <citation type="submission" date="2020-09" db="EMBL/GenBank/DDBJ databases">
        <title>De no assembly of potato wild relative species, Solanum commersonii.</title>
        <authorList>
            <person name="Cho K."/>
        </authorList>
    </citation>
    <scope>NUCLEOTIDE SEQUENCE [LARGE SCALE GENOMIC DNA]</scope>
    <source>
        <strain evidence="1">LZ3.2</strain>
        <tissue evidence="1">Leaf</tissue>
    </source>
</reference>